<feature type="region of interest" description="Disordered" evidence="1">
    <location>
        <begin position="171"/>
        <end position="235"/>
    </location>
</feature>
<reference evidence="3" key="4">
    <citation type="submission" date="2024-02" db="EMBL/GenBank/DDBJ databases">
        <title>Comparative genomics of Cryptococcus and Kwoniella reveals pathogenesis evolution and contrasting modes of karyotype evolution via chromosome fusion or intercentromeric recombination.</title>
        <authorList>
            <person name="Coelho M.A."/>
            <person name="David-Palma M."/>
            <person name="Shea T."/>
            <person name="Bowers K."/>
            <person name="McGinley-Smith S."/>
            <person name="Mohammad A.W."/>
            <person name="Gnirke A."/>
            <person name="Yurkov A.M."/>
            <person name="Nowrousian M."/>
            <person name="Sun S."/>
            <person name="Cuomo C.A."/>
            <person name="Heitman J."/>
        </authorList>
    </citation>
    <scope>NUCLEOTIDE SEQUENCE</scope>
    <source>
        <strain evidence="3">CBS 10118</strain>
    </source>
</reference>
<evidence type="ECO:0000313" key="3">
    <source>
        <dbReference type="EMBL" id="WVW78844.1"/>
    </source>
</evidence>
<dbReference type="EMBL" id="CP144541">
    <property type="protein sequence ID" value="WVW78844.1"/>
    <property type="molecule type" value="Genomic_DNA"/>
</dbReference>
<reference evidence="2" key="1">
    <citation type="submission" date="2013-07" db="EMBL/GenBank/DDBJ databases">
        <title>The Genome Sequence of Cryptococcus bestiolae CBS10118.</title>
        <authorList>
            <consortium name="The Broad Institute Genome Sequencing Platform"/>
            <person name="Cuomo C."/>
            <person name="Litvintseva A."/>
            <person name="Chen Y."/>
            <person name="Heitman J."/>
            <person name="Sun S."/>
            <person name="Springer D."/>
            <person name="Dromer F."/>
            <person name="Young S.K."/>
            <person name="Zeng Q."/>
            <person name="Gargeya S."/>
            <person name="Fitzgerald M."/>
            <person name="Abouelleil A."/>
            <person name="Alvarado L."/>
            <person name="Berlin A.M."/>
            <person name="Chapman S.B."/>
            <person name="Dewar J."/>
            <person name="Goldberg J."/>
            <person name="Griggs A."/>
            <person name="Gujja S."/>
            <person name="Hansen M."/>
            <person name="Howarth C."/>
            <person name="Imamovic A."/>
            <person name="Larimer J."/>
            <person name="McCowan C."/>
            <person name="Murphy C."/>
            <person name="Pearson M."/>
            <person name="Priest M."/>
            <person name="Roberts A."/>
            <person name="Saif S."/>
            <person name="Shea T."/>
            <person name="Sykes S."/>
            <person name="Wortman J."/>
            <person name="Nusbaum C."/>
            <person name="Birren B."/>
        </authorList>
    </citation>
    <scope>NUCLEOTIDE SEQUENCE [LARGE SCALE GENOMIC DNA]</scope>
    <source>
        <strain evidence="2">CBS 10118</strain>
    </source>
</reference>
<evidence type="ECO:0000256" key="1">
    <source>
        <dbReference type="SAM" id="MobiDB-lite"/>
    </source>
</evidence>
<keyword evidence="4" id="KW-1185">Reference proteome</keyword>
<dbReference type="AlphaFoldDB" id="A0A1B9G628"/>
<gene>
    <name evidence="2" type="ORF">I302_04180</name>
    <name evidence="3" type="ORF">I302_100807</name>
</gene>
<protein>
    <submittedName>
        <fullName evidence="2">Uncharacterized protein</fullName>
    </submittedName>
</protein>
<dbReference type="KEGG" id="kbi:30208579"/>
<feature type="region of interest" description="Disordered" evidence="1">
    <location>
        <begin position="328"/>
        <end position="352"/>
    </location>
</feature>
<proteinExistence type="predicted"/>
<evidence type="ECO:0000313" key="2">
    <source>
        <dbReference type="EMBL" id="OCF26494.1"/>
    </source>
</evidence>
<organism evidence="2">
    <name type="scientific">Kwoniella bestiolae CBS 10118</name>
    <dbReference type="NCBI Taxonomy" id="1296100"/>
    <lineage>
        <taxon>Eukaryota</taxon>
        <taxon>Fungi</taxon>
        <taxon>Dikarya</taxon>
        <taxon>Basidiomycota</taxon>
        <taxon>Agaricomycotina</taxon>
        <taxon>Tremellomycetes</taxon>
        <taxon>Tremellales</taxon>
        <taxon>Cryptococcaceae</taxon>
        <taxon>Kwoniella</taxon>
    </lineage>
</organism>
<dbReference type="EMBL" id="KI894020">
    <property type="protein sequence ID" value="OCF26494.1"/>
    <property type="molecule type" value="Genomic_DNA"/>
</dbReference>
<dbReference type="GeneID" id="30208579"/>
<dbReference type="OrthoDB" id="10261384at2759"/>
<reference evidence="3" key="2">
    <citation type="submission" date="2013-07" db="EMBL/GenBank/DDBJ databases">
        <authorList>
            <consortium name="The Broad Institute Genome Sequencing Platform"/>
            <person name="Cuomo C."/>
            <person name="Litvintseva A."/>
            <person name="Chen Y."/>
            <person name="Heitman J."/>
            <person name="Sun S."/>
            <person name="Springer D."/>
            <person name="Dromer F."/>
            <person name="Young S.K."/>
            <person name="Zeng Q."/>
            <person name="Gargeya S."/>
            <person name="Fitzgerald M."/>
            <person name="Abouelleil A."/>
            <person name="Alvarado L."/>
            <person name="Berlin A.M."/>
            <person name="Chapman S.B."/>
            <person name="Dewar J."/>
            <person name="Goldberg J."/>
            <person name="Griggs A."/>
            <person name="Gujja S."/>
            <person name="Hansen M."/>
            <person name="Howarth C."/>
            <person name="Imamovic A."/>
            <person name="Larimer J."/>
            <person name="McCowan C."/>
            <person name="Murphy C."/>
            <person name="Pearson M."/>
            <person name="Priest M."/>
            <person name="Roberts A."/>
            <person name="Saif S."/>
            <person name="Shea T."/>
            <person name="Sykes S."/>
            <person name="Wortman J."/>
            <person name="Nusbaum C."/>
            <person name="Birren B."/>
        </authorList>
    </citation>
    <scope>NUCLEOTIDE SEQUENCE</scope>
    <source>
        <strain evidence="3">CBS 10118</strain>
    </source>
</reference>
<dbReference type="STRING" id="1296100.A0A1B9G628"/>
<feature type="compositionally biased region" description="Basic and acidic residues" evidence="1">
    <location>
        <begin position="329"/>
        <end position="352"/>
    </location>
</feature>
<feature type="compositionally biased region" description="Low complexity" evidence="1">
    <location>
        <begin position="186"/>
        <end position="210"/>
    </location>
</feature>
<reference evidence="2" key="3">
    <citation type="submission" date="2014-01" db="EMBL/GenBank/DDBJ databases">
        <title>Evolution of pathogenesis and genome organization in the Tremellales.</title>
        <authorList>
            <person name="Cuomo C."/>
            <person name="Litvintseva A."/>
            <person name="Heitman J."/>
            <person name="Chen Y."/>
            <person name="Sun S."/>
            <person name="Springer D."/>
            <person name="Dromer F."/>
            <person name="Young S."/>
            <person name="Zeng Q."/>
            <person name="Chapman S."/>
            <person name="Gujja S."/>
            <person name="Saif S."/>
            <person name="Birren B."/>
        </authorList>
    </citation>
    <scope>NUCLEOTIDE SEQUENCE</scope>
    <source>
        <strain evidence="2">CBS 10118</strain>
    </source>
</reference>
<accession>A0A1B9G628</accession>
<evidence type="ECO:0000313" key="4">
    <source>
        <dbReference type="Proteomes" id="UP000092730"/>
    </source>
</evidence>
<name>A0A1B9G628_9TREE</name>
<sequence length="465" mass="51597">MTSNDNPNKILLLHHMAINPSSFLTRVTGTETNDTEDSVRWTIDNKYYTADVDIHCVPLSKTVEEGWKAVDVVLYLFERIPTSLPPTLIKLLSTPRDIALAIRTLPSDASSQEDSIAENGNVTELVDMLDEVGMEFIDEVNPLTEEDDERPLPPLEIIRQTLMTHHWPHMTRKPLNLSSTSELPGPSEISRPIPSSSSSSSSTSPRLPTPHVFPETFQSSSSPLPPVGPSGSSFPELEDIRREIAKADFGFDFVEIDKLDRLNDDFAFDDDEDDHGAGPSQEEYARLDDWLDDDEDIQQIKDGNDGGSTQDGVITTKQDDLASVLSSLSKEDERILHPEKSEEREGDWLDTDDRKFDPILSDLLSRSISTAPSEIHQTNGFADDFDEFTEFQSAPAPGRGDDLENMTLALDPTPLLLHLQSVRAELAGVTDEDERRVRAGKEVQQILASLGMGDLGEDDMGLDDI</sequence>
<dbReference type="VEuPathDB" id="FungiDB:I302_04180"/>
<dbReference type="RefSeq" id="XP_019047564.1">
    <property type="nucleotide sequence ID" value="XM_019190816.1"/>
</dbReference>
<dbReference type="Proteomes" id="UP000092730">
    <property type="component" value="Chromosome 1"/>
</dbReference>